<accession>A0AAD7MVY0</accession>
<evidence type="ECO:0000313" key="1">
    <source>
        <dbReference type="EMBL" id="KAJ7735011.1"/>
    </source>
</evidence>
<keyword evidence="2" id="KW-1185">Reference proteome</keyword>
<organism evidence="1 2">
    <name type="scientific">Mycena metata</name>
    <dbReference type="NCBI Taxonomy" id="1033252"/>
    <lineage>
        <taxon>Eukaryota</taxon>
        <taxon>Fungi</taxon>
        <taxon>Dikarya</taxon>
        <taxon>Basidiomycota</taxon>
        <taxon>Agaricomycotina</taxon>
        <taxon>Agaricomycetes</taxon>
        <taxon>Agaricomycetidae</taxon>
        <taxon>Agaricales</taxon>
        <taxon>Marasmiineae</taxon>
        <taxon>Mycenaceae</taxon>
        <taxon>Mycena</taxon>
    </lineage>
</organism>
<dbReference type="EMBL" id="JARKIB010000129">
    <property type="protein sequence ID" value="KAJ7735011.1"/>
    <property type="molecule type" value="Genomic_DNA"/>
</dbReference>
<comment type="caution">
    <text evidence="1">The sequence shown here is derived from an EMBL/GenBank/DDBJ whole genome shotgun (WGS) entry which is preliminary data.</text>
</comment>
<dbReference type="AlphaFoldDB" id="A0AAD7MVY0"/>
<proteinExistence type="predicted"/>
<name>A0AAD7MVY0_9AGAR</name>
<evidence type="ECO:0000313" key="2">
    <source>
        <dbReference type="Proteomes" id="UP001215598"/>
    </source>
</evidence>
<gene>
    <name evidence="1" type="ORF">B0H16DRAFT_1765526</name>
</gene>
<sequence>MLGVNLVEARIYVNFDNDEPWPDVEAPIHLPRLRRLYVSHAEVLDYLVAPALEEIAFWSTEDIKTQSCFGSFVDRSGCTLRRLVLEGDVEAVTVARLLKVTTSIVELVIISTSPADFADLTVVPDAVPIAPQLQFIDIAGKSGRRPDYDMYVQMIYSRWQQPHRAVRATSLLSIDRLGSQWHHALEDLRREGLDFRLEEGVAADEAMRPLTYQPTWN</sequence>
<dbReference type="Proteomes" id="UP001215598">
    <property type="component" value="Unassembled WGS sequence"/>
</dbReference>
<reference evidence="1" key="1">
    <citation type="submission" date="2023-03" db="EMBL/GenBank/DDBJ databases">
        <title>Massive genome expansion in bonnet fungi (Mycena s.s.) driven by repeated elements and novel gene families across ecological guilds.</title>
        <authorList>
            <consortium name="Lawrence Berkeley National Laboratory"/>
            <person name="Harder C.B."/>
            <person name="Miyauchi S."/>
            <person name="Viragh M."/>
            <person name="Kuo A."/>
            <person name="Thoen E."/>
            <person name="Andreopoulos B."/>
            <person name="Lu D."/>
            <person name="Skrede I."/>
            <person name="Drula E."/>
            <person name="Henrissat B."/>
            <person name="Morin E."/>
            <person name="Kohler A."/>
            <person name="Barry K."/>
            <person name="LaButti K."/>
            <person name="Morin E."/>
            <person name="Salamov A."/>
            <person name="Lipzen A."/>
            <person name="Mereny Z."/>
            <person name="Hegedus B."/>
            <person name="Baldrian P."/>
            <person name="Stursova M."/>
            <person name="Weitz H."/>
            <person name="Taylor A."/>
            <person name="Grigoriev I.V."/>
            <person name="Nagy L.G."/>
            <person name="Martin F."/>
            <person name="Kauserud H."/>
        </authorList>
    </citation>
    <scope>NUCLEOTIDE SEQUENCE</scope>
    <source>
        <strain evidence="1">CBHHK182m</strain>
    </source>
</reference>
<protein>
    <submittedName>
        <fullName evidence="1">Uncharacterized protein</fullName>
    </submittedName>
</protein>